<dbReference type="Gene3D" id="3.40.190.10">
    <property type="entry name" value="Periplasmic binding protein-like II"/>
    <property type="match status" value="1"/>
</dbReference>
<name>A0AAE0YY39_9GAST</name>
<proteinExistence type="predicted"/>
<dbReference type="Proteomes" id="UP001283361">
    <property type="component" value="Unassembled WGS sequence"/>
</dbReference>
<dbReference type="SUPFAM" id="SSF53850">
    <property type="entry name" value="Periplasmic binding protein-like II"/>
    <property type="match status" value="1"/>
</dbReference>
<dbReference type="EMBL" id="JAWDGP010005130">
    <property type="protein sequence ID" value="KAK3759409.1"/>
    <property type="molecule type" value="Genomic_DNA"/>
</dbReference>
<organism evidence="1 2">
    <name type="scientific">Elysia crispata</name>
    <name type="common">lettuce slug</name>
    <dbReference type="NCBI Taxonomy" id="231223"/>
    <lineage>
        <taxon>Eukaryota</taxon>
        <taxon>Metazoa</taxon>
        <taxon>Spiralia</taxon>
        <taxon>Lophotrochozoa</taxon>
        <taxon>Mollusca</taxon>
        <taxon>Gastropoda</taxon>
        <taxon>Heterobranchia</taxon>
        <taxon>Euthyneura</taxon>
        <taxon>Panpulmonata</taxon>
        <taxon>Sacoglossa</taxon>
        <taxon>Placobranchoidea</taxon>
        <taxon>Plakobranchidae</taxon>
        <taxon>Elysia</taxon>
    </lineage>
</organism>
<sequence length="74" mass="8308">MSVAFSEDFSCRTQQQKVDVYMDDMPLLEYALARYDDTCNVRFAGKGFGSDGYAFGLPRFSWLKKMAASVCSAL</sequence>
<keyword evidence="2" id="KW-1185">Reference proteome</keyword>
<comment type="caution">
    <text evidence="1">The sequence shown here is derived from an EMBL/GenBank/DDBJ whole genome shotgun (WGS) entry which is preliminary data.</text>
</comment>
<evidence type="ECO:0000313" key="2">
    <source>
        <dbReference type="Proteomes" id="UP001283361"/>
    </source>
</evidence>
<gene>
    <name evidence="1" type="ORF">RRG08_023526</name>
</gene>
<protein>
    <submittedName>
        <fullName evidence="1">Uncharacterized protein</fullName>
    </submittedName>
</protein>
<dbReference type="AlphaFoldDB" id="A0AAE0YY39"/>
<reference evidence="1" key="1">
    <citation type="journal article" date="2023" name="G3 (Bethesda)">
        <title>A reference genome for the long-term kleptoplast-retaining sea slug Elysia crispata morphotype clarki.</title>
        <authorList>
            <person name="Eastman K.E."/>
            <person name="Pendleton A.L."/>
            <person name="Shaikh M.A."/>
            <person name="Suttiyut T."/>
            <person name="Ogas R."/>
            <person name="Tomko P."/>
            <person name="Gavelis G."/>
            <person name="Widhalm J.R."/>
            <person name="Wisecaver J.H."/>
        </authorList>
    </citation>
    <scope>NUCLEOTIDE SEQUENCE</scope>
    <source>
        <strain evidence="1">ECLA1</strain>
    </source>
</reference>
<evidence type="ECO:0000313" key="1">
    <source>
        <dbReference type="EMBL" id="KAK3759409.1"/>
    </source>
</evidence>
<accession>A0AAE0YY39</accession>